<evidence type="ECO:0000256" key="1">
    <source>
        <dbReference type="SAM" id="MobiDB-lite"/>
    </source>
</evidence>
<gene>
    <name evidence="2" type="ORF">TNCT_72581</name>
</gene>
<proteinExistence type="predicted"/>
<reference evidence="2" key="1">
    <citation type="submission" date="2020-07" db="EMBL/GenBank/DDBJ databases">
        <title>Multicomponent nature underlies the extraordinary mechanical properties of spider dragline silk.</title>
        <authorList>
            <person name="Kono N."/>
            <person name="Nakamura H."/>
            <person name="Mori M."/>
            <person name="Yoshida Y."/>
            <person name="Ohtoshi R."/>
            <person name="Malay A.D."/>
            <person name="Moran D.A.P."/>
            <person name="Tomita M."/>
            <person name="Numata K."/>
            <person name="Arakawa K."/>
        </authorList>
    </citation>
    <scope>NUCLEOTIDE SEQUENCE</scope>
</reference>
<accession>A0A8X6H480</accession>
<evidence type="ECO:0000313" key="3">
    <source>
        <dbReference type="Proteomes" id="UP000887116"/>
    </source>
</evidence>
<dbReference type="EMBL" id="BMAO01037176">
    <property type="protein sequence ID" value="GFR15828.1"/>
    <property type="molecule type" value="Genomic_DNA"/>
</dbReference>
<dbReference type="Proteomes" id="UP000887116">
    <property type="component" value="Unassembled WGS sequence"/>
</dbReference>
<feature type="region of interest" description="Disordered" evidence="1">
    <location>
        <begin position="18"/>
        <end position="58"/>
    </location>
</feature>
<organism evidence="2 3">
    <name type="scientific">Trichonephila clavata</name>
    <name type="common">Joro spider</name>
    <name type="synonym">Nephila clavata</name>
    <dbReference type="NCBI Taxonomy" id="2740835"/>
    <lineage>
        <taxon>Eukaryota</taxon>
        <taxon>Metazoa</taxon>
        <taxon>Ecdysozoa</taxon>
        <taxon>Arthropoda</taxon>
        <taxon>Chelicerata</taxon>
        <taxon>Arachnida</taxon>
        <taxon>Araneae</taxon>
        <taxon>Araneomorphae</taxon>
        <taxon>Entelegynae</taxon>
        <taxon>Araneoidea</taxon>
        <taxon>Nephilidae</taxon>
        <taxon>Trichonephila</taxon>
    </lineage>
</organism>
<keyword evidence="3" id="KW-1185">Reference proteome</keyword>
<sequence length="75" mass="8530">MTFFSVIQFPSHFQIKNSSDGSGFDLGPSSKEGRRRVSLAPNRDRREKLSPSATIDSNRHRHECRDAFDATFSWG</sequence>
<name>A0A8X6H480_TRICU</name>
<protein>
    <submittedName>
        <fullName evidence="2">Uncharacterized protein</fullName>
    </submittedName>
</protein>
<evidence type="ECO:0000313" key="2">
    <source>
        <dbReference type="EMBL" id="GFR15828.1"/>
    </source>
</evidence>
<comment type="caution">
    <text evidence="2">The sequence shown here is derived from an EMBL/GenBank/DDBJ whole genome shotgun (WGS) entry which is preliminary data.</text>
</comment>
<dbReference type="AlphaFoldDB" id="A0A8X6H480"/>